<evidence type="ECO:0000313" key="3">
    <source>
        <dbReference type="Proteomes" id="UP001596455"/>
    </source>
</evidence>
<dbReference type="Proteomes" id="UP001596455">
    <property type="component" value="Unassembled WGS sequence"/>
</dbReference>
<comment type="caution">
    <text evidence="2">The sequence shown here is derived from an EMBL/GenBank/DDBJ whole genome shotgun (WGS) entry which is preliminary data.</text>
</comment>
<organism evidence="2 3">
    <name type="scientific">Georgenia alba</name>
    <dbReference type="NCBI Taxonomy" id="2233858"/>
    <lineage>
        <taxon>Bacteria</taxon>
        <taxon>Bacillati</taxon>
        <taxon>Actinomycetota</taxon>
        <taxon>Actinomycetes</taxon>
        <taxon>Micrococcales</taxon>
        <taxon>Bogoriellaceae</taxon>
        <taxon>Georgenia</taxon>
    </lineage>
</organism>
<proteinExistence type="predicted"/>
<accession>A0ABW2Q207</accession>
<evidence type="ECO:0000313" key="2">
    <source>
        <dbReference type="EMBL" id="MFC7403548.1"/>
    </source>
</evidence>
<sequence length="110" mass="12037">MSFSPEGPAILVLVAAILSVFHAGHHSRRARGGVTIQGSADVLRGIILDIVTVYLVVWGIFAAFVLPERAHQWVLFGGMLVVACSAGIRQRRDKERRAALHHEQLSRSSQ</sequence>
<reference evidence="3" key="1">
    <citation type="journal article" date="2019" name="Int. J. Syst. Evol. Microbiol.">
        <title>The Global Catalogue of Microorganisms (GCM) 10K type strain sequencing project: providing services to taxonomists for standard genome sequencing and annotation.</title>
        <authorList>
            <consortium name="The Broad Institute Genomics Platform"/>
            <consortium name="The Broad Institute Genome Sequencing Center for Infectious Disease"/>
            <person name="Wu L."/>
            <person name="Ma J."/>
        </authorList>
    </citation>
    <scope>NUCLEOTIDE SEQUENCE [LARGE SCALE GENOMIC DNA]</scope>
    <source>
        <strain evidence="3">JCM 1490</strain>
    </source>
</reference>
<name>A0ABW2Q207_9MICO</name>
<gene>
    <name evidence="2" type="ORF">ACFQQL_00400</name>
</gene>
<feature type="transmembrane region" description="Helical" evidence="1">
    <location>
        <begin position="45"/>
        <end position="64"/>
    </location>
</feature>
<dbReference type="RefSeq" id="WP_382390113.1">
    <property type="nucleotide sequence ID" value="NZ_JBHTCQ010000001.1"/>
</dbReference>
<keyword evidence="1" id="KW-1133">Transmembrane helix</keyword>
<evidence type="ECO:0000256" key="1">
    <source>
        <dbReference type="SAM" id="Phobius"/>
    </source>
</evidence>
<keyword evidence="3" id="KW-1185">Reference proteome</keyword>
<keyword evidence="1" id="KW-0812">Transmembrane</keyword>
<feature type="transmembrane region" description="Helical" evidence="1">
    <location>
        <begin position="6"/>
        <end position="24"/>
    </location>
</feature>
<keyword evidence="1" id="KW-0472">Membrane</keyword>
<feature type="transmembrane region" description="Helical" evidence="1">
    <location>
        <begin position="70"/>
        <end position="88"/>
    </location>
</feature>
<dbReference type="EMBL" id="JBHTCQ010000001">
    <property type="protein sequence ID" value="MFC7403548.1"/>
    <property type="molecule type" value="Genomic_DNA"/>
</dbReference>
<protein>
    <submittedName>
        <fullName evidence="2">Uncharacterized protein</fullName>
    </submittedName>
</protein>